<dbReference type="EMBL" id="JANQDX010000012">
    <property type="protein sequence ID" value="KAL0914249.1"/>
    <property type="molecule type" value="Genomic_DNA"/>
</dbReference>
<gene>
    <name evidence="1" type="ORF">M5K25_014575</name>
</gene>
<evidence type="ECO:0008006" key="3">
    <source>
        <dbReference type="Google" id="ProtNLM"/>
    </source>
</evidence>
<proteinExistence type="predicted"/>
<evidence type="ECO:0000313" key="2">
    <source>
        <dbReference type="Proteomes" id="UP001552299"/>
    </source>
</evidence>
<protein>
    <recommendedName>
        <fullName evidence="3">Retrotransposon gag domain-containing protein</fullName>
    </recommendedName>
</protein>
<organism evidence="1 2">
    <name type="scientific">Dendrobium thyrsiflorum</name>
    <name type="common">Pinecone-like raceme dendrobium</name>
    <name type="synonym">Orchid</name>
    <dbReference type="NCBI Taxonomy" id="117978"/>
    <lineage>
        <taxon>Eukaryota</taxon>
        <taxon>Viridiplantae</taxon>
        <taxon>Streptophyta</taxon>
        <taxon>Embryophyta</taxon>
        <taxon>Tracheophyta</taxon>
        <taxon>Spermatophyta</taxon>
        <taxon>Magnoliopsida</taxon>
        <taxon>Liliopsida</taxon>
        <taxon>Asparagales</taxon>
        <taxon>Orchidaceae</taxon>
        <taxon>Epidendroideae</taxon>
        <taxon>Malaxideae</taxon>
        <taxon>Dendrobiinae</taxon>
        <taxon>Dendrobium</taxon>
    </lineage>
</organism>
<reference evidence="1 2" key="1">
    <citation type="journal article" date="2024" name="Plant Biotechnol. J.">
        <title>Dendrobium thyrsiflorum genome and its molecular insights into genes involved in important horticultural traits.</title>
        <authorList>
            <person name="Chen B."/>
            <person name="Wang J.Y."/>
            <person name="Zheng P.J."/>
            <person name="Li K.L."/>
            <person name="Liang Y.M."/>
            <person name="Chen X.F."/>
            <person name="Zhang C."/>
            <person name="Zhao X."/>
            <person name="He X."/>
            <person name="Zhang G.Q."/>
            <person name="Liu Z.J."/>
            <person name="Xu Q."/>
        </authorList>
    </citation>
    <scope>NUCLEOTIDE SEQUENCE [LARGE SCALE GENOMIC DNA]</scope>
    <source>
        <strain evidence="1">GZMU011</strain>
    </source>
</reference>
<dbReference type="Proteomes" id="UP001552299">
    <property type="component" value="Unassembled WGS sequence"/>
</dbReference>
<dbReference type="AlphaFoldDB" id="A0ABD0UNJ6"/>
<sequence>MPNPPADPLNLKMPQVLGVWGAPEGGHEVHNVIHQPTPQNIASTFEPVTAAQLEGIITEKIKAIIAVDQAEKLVGKGRPYPVEYDQVPYLKGSLTATALEWYAELPNDSVKTFAELEAMFLKRFRLRD</sequence>
<accession>A0ABD0UNJ6</accession>
<evidence type="ECO:0000313" key="1">
    <source>
        <dbReference type="EMBL" id="KAL0914249.1"/>
    </source>
</evidence>
<name>A0ABD0UNJ6_DENTH</name>
<keyword evidence="2" id="KW-1185">Reference proteome</keyword>
<comment type="caution">
    <text evidence="1">The sequence shown here is derived from an EMBL/GenBank/DDBJ whole genome shotgun (WGS) entry which is preliminary data.</text>
</comment>